<accession>M2QRH8</accession>
<proteinExistence type="predicted"/>
<reference evidence="1 2" key="1">
    <citation type="journal article" date="2012" name="Proc. Natl. Acad. Sci. U.S.A.">
        <title>Comparative genomics of Ceriporiopsis subvermispora and Phanerochaete chrysosporium provide insight into selective ligninolysis.</title>
        <authorList>
            <person name="Fernandez-Fueyo E."/>
            <person name="Ruiz-Duenas F.J."/>
            <person name="Ferreira P."/>
            <person name="Floudas D."/>
            <person name="Hibbett D.S."/>
            <person name="Canessa P."/>
            <person name="Larrondo L.F."/>
            <person name="James T.Y."/>
            <person name="Seelenfreund D."/>
            <person name="Lobos S."/>
            <person name="Polanco R."/>
            <person name="Tello M."/>
            <person name="Honda Y."/>
            <person name="Watanabe T."/>
            <person name="Watanabe T."/>
            <person name="Ryu J.S."/>
            <person name="Kubicek C.P."/>
            <person name="Schmoll M."/>
            <person name="Gaskell J."/>
            <person name="Hammel K.E."/>
            <person name="St John F.J."/>
            <person name="Vanden Wymelenberg A."/>
            <person name="Sabat G."/>
            <person name="Splinter BonDurant S."/>
            <person name="Syed K."/>
            <person name="Yadav J.S."/>
            <person name="Doddapaneni H."/>
            <person name="Subramanian V."/>
            <person name="Lavin J.L."/>
            <person name="Oguiza J.A."/>
            <person name="Perez G."/>
            <person name="Pisabarro A.G."/>
            <person name="Ramirez L."/>
            <person name="Santoyo F."/>
            <person name="Master E."/>
            <person name="Coutinho P.M."/>
            <person name="Henrissat B."/>
            <person name="Lombard V."/>
            <person name="Magnuson J.K."/>
            <person name="Kuees U."/>
            <person name="Hori C."/>
            <person name="Igarashi K."/>
            <person name="Samejima M."/>
            <person name="Held B.W."/>
            <person name="Barry K.W."/>
            <person name="LaButti K.M."/>
            <person name="Lapidus A."/>
            <person name="Lindquist E.A."/>
            <person name="Lucas S.M."/>
            <person name="Riley R."/>
            <person name="Salamov A.A."/>
            <person name="Hoffmeister D."/>
            <person name="Schwenk D."/>
            <person name="Hadar Y."/>
            <person name="Yarden O."/>
            <person name="de Vries R.P."/>
            <person name="Wiebenga A."/>
            <person name="Stenlid J."/>
            <person name="Eastwood D."/>
            <person name="Grigoriev I.V."/>
            <person name="Berka R.M."/>
            <person name="Blanchette R.A."/>
            <person name="Kersten P."/>
            <person name="Martinez A.T."/>
            <person name="Vicuna R."/>
            <person name="Cullen D."/>
        </authorList>
    </citation>
    <scope>NUCLEOTIDE SEQUENCE [LARGE SCALE GENOMIC DNA]</scope>
    <source>
        <strain evidence="1 2">B</strain>
    </source>
</reference>
<evidence type="ECO:0000313" key="2">
    <source>
        <dbReference type="Proteomes" id="UP000016930"/>
    </source>
</evidence>
<name>M2QRH8_CERS8</name>
<keyword evidence="2" id="KW-1185">Reference proteome</keyword>
<organism evidence="1 2">
    <name type="scientific">Ceriporiopsis subvermispora (strain B)</name>
    <name type="common">White-rot fungus</name>
    <name type="synonym">Gelatoporia subvermispora</name>
    <dbReference type="NCBI Taxonomy" id="914234"/>
    <lineage>
        <taxon>Eukaryota</taxon>
        <taxon>Fungi</taxon>
        <taxon>Dikarya</taxon>
        <taxon>Basidiomycota</taxon>
        <taxon>Agaricomycotina</taxon>
        <taxon>Agaricomycetes</taxon>
        <taxon>Polyporales</taxon>
        <taxon>Gelatoporiaceae</taxon>
        <taxon>Gelatoporia</taxon>
    </lineage>
</organism>
<protein>
    <recommendedName>
        <fullName evidence="3">F-box domain-containing protein</fullName>
    </recommendedName>
</protein>
<evidence type="ECO:0008006" key="3">
    <source>
        <dbReference type="Google" id="ProtNLM"/>
    </source>
</evidence>
<dbReference type="EMBL" id="KB445802">
    <property type="protein sequence ID" value="EMD34790.1"/>
    <property type="molecule type" value="Genomic_DNA"/>
</dbReference>
<evidence type="ECO:0000313" key="1">
    <source>
        <dbReference type="EMBL" id="EMD34790.1"/>
    </source>
</evidence>
<dbReference type="AlphaFoldDB" id="M2QRH8"/>
<sequence>MHELDFLIELCRISHSSCFITDYISPFLELSNLRIVNIYISHSKQPVISLSEGELISFADTWPQLEQMFIGFGSSYEHRLSNVATTPSINGLARLALKLPSLTYLSLPCTRLRQEDLWADVPPGSQHGLKELHISHVCPVNDRTLIAPVAEFLNFVFPSVTIYDDLRKAVVHE</sequence>
<dbReference type="HOGENOM" id="CLU_1547349_0_0_1"/>
<gene>
    <name evidence="1" type="ORF">CERSUDRAFT_116976</name>
</gene>
<dbReference type="Proteomes" id="UP000016930">
    <property type="component" value="Unassembled WGS sequence"/>
</dbReference>